<evidence type="ECO:0000313" key="2">
    <source>
        <dbReference type="Proteomes" id="UP001386955"/>
    </source>
</evidence>
<reference evidence="1 2" key="1">
    <citation type="submission" date="2024-01" db="EMBL/GenBank/DDBJ databases">
        <title>The genomes of 5 underutilized Papilionoideae crops provide insights into root nodulation and disease resistanc.</title>
        <authorList>
            <person name="Jiang F."/>
        </authorList>
    </citation>
    <scope>NUCLEOTIDE SEQUENCE [LARGE SCALE GENOMIC DNA]</scope>
    <source>
        <strain evidence="1">DUOXIRENSHENG_FW03</strain>
        <tissue evidence="1">Leaves</tissue>
    </source>
</reference>
<evidence type="ECO:0000313" key="1">
    <source>
        <dbReference type="EMBL" id="KAK7406206.1"/>
    </source>
</evidence>
<keyword evidence="2" id="KW-1185">Reference proteome</keyword>
<gene>
    <name evidence="1" type="ORF">VNO78_07826</name>
</gene>
<dbReference type="Proteomes" id="UP001386955">
    <property type="component" value="Unassembled WGS sequence"/>
</dbReference>
<protein>
    <submittedName>
        <fullName evidence="1">Uncharacterized protein</fullName>
    </submittedName>
</protein>
<proteinExistence type="predicted"/>
<comment type="caution">
    <text evidence="1">The sequence shown here is derived from an EMBL/GenBank/DDBJ whole genome shotgun (WGS) entry which is preliminary data.</text>
</comment>
<organism evidence="1 2">
    <name type="scientific">Psophocarpus tetragonolobus</name>
    <name type="common">Winged bean</name>
    <name type="synonym">Dolichos tetragonolobus</name>
    <dbReference type="NCBI Taxonomy" id="3891"/>
    <lineage>
        <taxon>Eukaryota</taxon>
        <taxon>Viridiplantae</taxon>
        <taxon>Streptophyta</taxon>
        <taxon>Embryophyta</taxon>
        <taxon>Tracheophyta</taxon>
        <taxon>Spermatophyta</taxon>
        <taxon>Magnoliopsida</taxon>
        <taxon>eudicotyledons</taxon>
        <taxon>Gunneridae</taxon>
        <taxon>Pentapetalae</taxon>
        <taxon>rosids</taxon>
        <taxon>fabids</taxon>
        <taxon>Fabales</taxon>
        <taxon>Fabaceae</taxon>
        <taxon>Papilionoideae</taxon>
        <taxon>50 kb inversion clade</taxon>
        <taxon>NPAAA clade</taxon>
        <taxon>indigoferoid/millettioid clade</taxon>
        <taxon>Phaseoleae</taxon>
        <taxon>Psophocarpus</taxon>
    </lineage>
</organism>
<name>A0AAN9XT42_PSOTE</name>
<dbReference type="AlphaFoldDB" id="A0AAN9XT42"/>
<sequence>MHNPNTQFSPSNLFSNYFLLLQIPPSAVDSSPLKMSGMEELGLSHLHVAETSRPVSQPTTGSQSKVALIGMASPFPEQKPFVNVATQPFLDSRSQHAR</sequence>
<dbReference type="EMBL" id="JAYMYS010000002">
    <property type="protein sequence ID" value="KAK7406206.1"/>
    <property type="molecule type" value="Genomic_DNA"/>
</dbReference>
<accession>A0AAN9XT42</accession>